<dbReference type="HOGENOM" id="CLU_432755_0_0_1"/>
<organism evidence="2 3">
    <name type="scientific">Candida orthopsilosis (strain 90-125)</name>
    <name type="common">Yeast</name>
    <dbReference type="NCBI Taxonomy" id="1136231"/>
    <lineage>
        <taxon>Eukaryota</taxon>
        <taxon>Fungi</taxon>
        <taxon>Dikarya</taxon>
        <taxon>Ascomycota</taxon>
        <taxon>Saccharomycotina</taxon>
        <taxon>Pichiomycetes</taxon>
        <taxon>Debaryomycetaceae</taxon>
        <taxon>Candida/Lodderomyces clade</taxon>
        <taxon>Candida</taxon>
    </lineage>
</organism>
<gene>
    <name evidence="2" type="ORF">CORT_0D01480</name>
</gene>
<evidence type="ECO:0000313" key="3">
    <source>
        <dbReference type="Proteomes" id="UP000005018"/>
    </source>
</evidence>
<protein>
    <submittedName>
        <fullName evidence="2">Uncharacterized protein</fullName>
    </submittedName>
</protein>
<dbReference type="Proteomes" id="UP000005018">
    <property type="component" value="Chromosome 4"/>
</dbReference>
<accession>H8X4Q4</accession>
<dbReference type="KEGG" id="cot:CORT_0D01480"/>
<dbReference type="EMBL" id="HE681722">
    <property type="protein sequence ID" value="CCG22996.1"/>
    <property type="molecule type" value="Genomic_DNA"/>
</dbReference>
<sequence length="632" mass="71693">MSSSQTSNQRPVSTENQLDASVMVENQETSFGESIASLLENQNLLGFNGFSVNEVFNCIGTEDIQSHLSTDQDPYSRIEALYNQLAYSLGSPGISKDYDHLQRQLSVPPPRSTSLSTVATSISLAASMMPINLQDTKAAQVLPSLMSECQFAQSPLHHEESFQLVSEKSRYLNPLLVNNGTPVVKNASRAAPDGNSTIAEKFCPKFSYPTNFATIASSPLFGKNFVLNSNSETLSERKQIEQRETDEDSTNPHLGSCNVFPYYSQSHTSKLDELRESLNMLPCYGLPSSQFLYEQSRDASVISNSSISYAALATVRRNGTEETPTPSRCPDQMTIPSSPIAKAIHSKQVSSVVLHQGEECLSSEESEETSLARFAYVPLYNVHNMVYPIIFTFIERKQDFISYVEQFINEKTEPLPSSSRPTRYIRRPARCHSPTSSEIYDIGPKILPIPFSKDFVALKKTRFKPLWELKTMPQYQLPKNQTCNYMIDKMKKKPHCPNRPASGGLGAFRLQPPPLSSLGEAKNDRYYSRLNIYELSKILELDQYDIEMTKFIEGVILEIFGNYCDFKLGLQTWIRDTDKEKRKSLIQQLYSYSSIFYPELDQFKLEVIIRRGSYSMMQTRLRRERRLQKVKK</sequence>
<proteinExistence type="predicted"/>
<keyword evidence="3" id="KW-1185">Reference proteome</keyword>
<evidence type="ECO:0000256" key="1">
    <source>
        <dbReference type="SAM" id="MobiDB-lite"/>
    </source>
</evidence>
<reference evidence="2 3" key="1">
    <citation type="journal article" date="2012" name="PLoS ONE">
        <title>Sequence and analysis of the genome of the pathogenic yeast Candida orthopsilosis.</title>
        <authorList>
            <person name="Riccombeni A."/>
            <person name="Vidanes G."/>
            <person name="Proux-Wera E."/>
            <person name="Wolfe K.H."/>
            <person name="Butler G."/>
        </authorList>
    </citation>
    <scope>NUCLEOTIDE SEQUENCE [LARGE SCALE GENOMIC DNA]</scope>
    <source>
        <strain evidence="2 3">Co 90-125</strain>
    </source>
</reference>
<dbReference type="OrthoDB" id="4096434at2759"/>
<dbReference type="RefSeq" id="XP_003869133.1">
    <property type="nucleotide sequence ID" value="XM_003869084.1"/>
</dbReference>
<feature type="region of interest" description="Disordered" evidence="1">
    <location>
        <begin position="1"/>
        <end position="20"/>
    </location>
</feature>
<dbReference type="GeneID" id="14540687"/>
<dbReference type="eggNOG" id="ENOG502S1A5">
    <property type="taxonomic scope" value="Eukaryota"/>
</dbReference>
<evidence type="ECO:0000313" key="2">
    <source>
        <dbReference type="EMBL" id="CCG22996.1"/>
    </source>
</evidence>
<name>H8X4Q4_CANO9</name>
<dbReference type="AlphaFoldDB" id="H8X4Q4"/>